<keyword evidence="3" id="KW-1185">Reference proteome</keyword>
<evidence type="ECO:0000313" key="2">
    <source>
        <dbReference type="EMBL" id="CAK9872266.1"/>
    </source>
</evidence>
<gene>
    <name evidence="2" type="ORF">CSSPJE1EN2_LOCUS14863</name>
</gene>
<keyword evidence="1" id="KW-1133">Transmembrane helix</keyword>
<protein>
    <submittedName>
        <fullName evidence="2">Uncharacterized protein</fullName>
    </submittedName>
</protein>
<proteinExistence type="predicted"/>
<feature type="transmembrane region" description="Helical" evidence="1">
    <location>
        <begin position="89"/>
        <end position="110"/>
    </location>
</feature>
<sequence length="155" mass="17158">MWGPGGVDEVRMKKSWAHSRGTRGWVSGARVTHAGCGWVGATTGGDRRRPDGPVTAEKCFFAGRACVAAQQNLRSLAEKKKKKKKKKELLARVLSLFSWSVLLLFTSLLIPNRHSFRALSSGEIFIVCGGRVSVYLFCFVPSYGGEVWPEWKTLV</sequence>
<accession>A0ABP1BAJ4</accession>
<dbReference type="EMBL" id="OZ023703">
    <property type="protein sequence ID" value="CAK9872266.1"/>
    <property type="molecule type" value="Genomic_DNA"/>
</dbReference>
<dbReference type="Proteomes" id="UP001497522">
    <property type="component" value="Chromosome 2"/>
</dbReference>
<organism evidence="2 3">
    <name type="scientific">Sphagnum jensenii</name>
    <dbReference type="NCBI Taxonomy" id="128206"/>
    <lineage>
        <taxon>Eukaryota</taxon>
        <taxon>Viridiplantae</taxon>
        <taxon>Streptophyta</taxon>
        <taxon>Embryophyta</taxon>
        <taxon>Bryophyta</taxon>
        <taxon>Sphagnophytina</taxon>
        <taxon>Sphagnopsida</taxon>
        <taxon>Sphagnales</taxon>
        <taxon>Sphagnaceae</taxon>
        <taxon>Sphagnum</taxon>
    </lineage>
</organism>
<name>A0ABP1BAJ4_9BRYO</name>
<evidence type="ECO:0000313" key="3">
    <source>
        <dbReference type="Proteomes" id="UP001497522"/>
    </source>
</evidence>
<keyword evidence="1" id="KW-0472">Membrane</keyword>
<reference evidence="2 3" key="1">
    <citation type="submission" date="2024-03" db="EMBL/GenBank/DDBJ databases">
        <authorList>
            <consortium name="ELIXIR-Norway"/>
            <consortium name="Elixir Norway"/>
        </authorList>
    </citation>
    <scope>NUCLEOTIDE SEQUENCE [LARGE SCALE GENOMIC DNA]</scope>
</reference>
<keyword evidence="1" id="KW-0812">Transmembrane</keyword>
<evidence type="ECO:0000256" key="1">
    <source>
        <dbReference type="SAM" id="Phobius"/>
    </source>
</evidence>